<evidence type="ECO:0000256" key="3">
    <source>
        <dbReference type="ARBA" id="ARBA00022722"/>
    </source>
</evidence>
<dbReference type="SUPFAM" id="SSF53098">
    <property type="entry name" value="Ribonuclease H-like"/>
    <property type="match status" value="1"/>
</dbReference>
<dbReference type="InterPro" id="IPR006641">
    <property type="entry name" value="YqgF/RNaseH-like_dom"/>
</dbReference>
<keyword evidence="1" id="KW-0963">Cytoplasm</keyword>
<dbReference type="PANTHER" id="PTHR33317:SF4">
    <property type="entry name" value="POLYNUCLEOTIDYL TRANSFERASE, RIBONUCLEASE H-LIKE SUPERFAMILY PROTEIN"/>
    <property type="match status" value="1"/>
</dbReference>
<evidence type="ECO:0000256" key="1">
    <source>
        <dbReference type="ARBA" id="ARBA00022490"/>
    </source>
</evidence>
<keyword evidence="3" id="KW-0540">Nuclease</keyword>
<dbReference type="GO" id="GO:0016787">
    <property type="term" value="F:hydrolase activity"/>
    <property type="evidence" value="ECO:0007669"/>
    <property type="project" value="UniProtKB-KW"/>
</dbReference>
<organism evidence="6">
    <name type="scientific">Rhodosorus marinus</name>
    <dbReference type="NCBI Taxonomy" id="101924"/>
    <lineage>
        <taxon>Eukaryota</taxon>
        <taxon>Rhodophyta</taxon>
        <taxon>Stylonematophyceae</taxon>
        <taxon>Stylonematales</taxon>
        <taxon>Stylonemataceae</taxon>
        <taxon>Rhodosorus</taxon>
    </lineage>
</organism>
<keyword evidence="2" id="KW-0690">Ribosome biogenesis</keyword>
<dbReference type="GO" id="GO:0000967">
    <property type="term" value="P:rRNA 5'-end processing"/>
    <property type="evidence" value="ECO:0007669"/>
    <property type="project" value="TreeGrafter"/>
</dbReference>
<dbReference type="InterPro" id="IPR012337">
    <property type="entry name" value="RNaseH-like_sf"/>
</dbReference>
<dbReference type="Pfam" id="PF03652">
    <property type="entry name" value="RuvX"/>
    <property type="match status" value="1"/>
</dbReference>
<keyword evidence="4" id="KW-0378">Hydrolase</keyword>
<dbReference type="CDD" id="cd16964">
    <property type="entry name" value="YqgF"/>
    <property type="match status" value="1"/>
</dbReference>
<evidence type="ECO:0000256" key="2">
    <source>
        <dbReference type="ARBA" id="ARBA00022517"/>
    </source>
</evidence>
<dbReference type="Gene3D" id="3.30.420.140">
    <property type="entry name" value="YqgF/RNase H-like domain"/>
    <property type="match status" value="1"/>
</dbReference>
<evidence type="ECO:0000259" key="5">
    <source>
        <dbReference type="SMART" id="SM00732"/>
    </source>
</evidence>
<dbReference type="GO" id="GO:0004518">
    <property type="term" value="F:nuclease activity"/>
    <property type="evidence" value="ECO:0007669"/>
    <property type="project" value="UniProtKB-KW"/>
</dbReference>
<dbReference type="PANTHER" id="PTHR33317">
    <property type="entry name" value="POLYNUCLEOTIDYL TRANSFERASE, RIBONUCLEASE H-LIKE SUPERFAMILY PROTEIN"/>
    <property type="match status" value="1"/>
</dbReference>
<dbReference type="InterPro" id="IPR005227">
    <property type="entry name" value="YqgF"/>
</dbReference>
<name>A0A7S3ENT0_9RHOD</name>
<dbReference type="InterPro" id="IPR037027">
    <property type="entry name" value="YqgF/RNaseH-like_dom_sf"/>
</dbReference>
<reference evidence="6" key="1">
    <citation type="submission" date="2021-01" db="EMBL/GenBank/DDBJ databases">
        <authorList>
            <person name="Corre E."/>
            <person name="Pelletier E."/>
            <person name="Niang G."/>
            <person name="Scheremetjew M."/>
            <person name="Finn R."/>
            <person name="Kale V."/>
            <person name="Holt S."/>
            <person name="Cochrane G."/>
            <person name="Meng A."/>
            <person name="Brown T."/>
            <person name="Cohen L."/>
        </authorList>
    </citation>
    <scope>NUCLEOTIDE SEQUENCE</scope>
    <source>
        <strain evidence="6">CCMP 769</strain>
    </source>
</reference>
<evidence type="ECO:0000313" key="6">
    <source>
        <dbReference type="EMBL" id="CAE0066720.1"/>
    </source>
</evidence>
<evidence type="ECO:0000256" key="4">
    <source>
        <dbReference type="ARBA" id="ARBA00022801"/>
    </source>
</evidence>
<dbReference type="EMBL" id="HBHW01044768">
    <property type="protein sequence ID" value="CAE0066720.1"/>
    <property type="molecule type" value="Transcribed_RNA"/>
</dbReference>
<gene>
    <name evidence="6" type="ORF">RMAR00112_LOCUS34792</name>
</gene>
<dbReference type="SMART" id="SM00732">
    <property type="entry name" value="YqgFc"/>
    <property type="match status" value="1"/>
</dbReference>
<proteinExistence type="predicted"/>
<dbReference type="AlphaFoldDB" id="A0A7S3ENT0"/>
<feature type="domain" description="YqgF/RNase H-like" evidence="5">
    <location>
        <begin position="27"/>
        <end position="137"/>
    </location>
</feature>
<protein>
    <recommendedName>
        <fullName evidence="5">YqgF/RNase H-like domain-containing protein</fullName>
    </recommendedName>
</protein>
<accession>A0A7S3ENT0</accession>
<sequence length="218" mass="24357">MNRKVIIPNLYVLDLTSFRKQIRPLFGPLIGIDPGSRSTGVAISDPARWYGKGLGTIDSTRPEELAAKINRLAKDVRAVGFVCGYPVNLNDPNRPESTHWKQGILNLVSELYRHEFYSDTNIECCLLWHEEFSTKSAMYSMPVAKLGRYLAKGKKDRKFKGQLDAAAAEVILQDAIDGMNTAAAPESASGVSKGLAQQAIPVFHRQVERLQRTLKNWR</sequence>